<comment type="caution">
    <text evidence="1">The sequence shown here is derived from an EMBL/GenBank/DDBJ whole genome shotgun (WGS) entry which is preliminary data.</text>
</comment>
<sequence length="186" mass="21894">MKKLEKEIIMDVQRNKSLVIASLGDMIADLLQKNDLARIKRHASILKRCKELATEYGLHLQPPILDRLKREKHLQSLQNVYHLIAGKVLRFLKITIEALSMEEKSIFIKFWKSFEYPKTWQKLPNPISHLDSFMISDCLYLAIVIPFILNRFLEPLHFKSSELSSFQQRTEVSRSNSAIKLWLKCW</sequence>
<proteinExistence type="predicted"/>
<reference evidence="1" key="1">
    <citation type="submission" date="2021-06" db="EMBL/GenBank/DDBJ databases">
        <authorList>
            <person name="Kallberg Y."/>
            <person name="Tangrot J."/>
            <person name="Rosling A."/>
        </authorList>
    </citation>
    <scope>NUCLEOTIDE SEQUENCE</scope>
    <source>
        <strain evidence="1">MA461A</strain>
    </source>
</reference>
<organism evidence="1 2">
    <name type="scientific">Racocetra persica</name>
    <dbReference type="NCBI Taxonomy" id="160502"/>
    <lineage>
        <taxon>Eukaryota</taxon>
        <taxon>Fungi</taxon>
        <taxon>Fungi incertae sedis</taxon>
        <taxon>Mucoromycota</taxon>
        <taxon>Glomeromycotina</taxon>
        <taxon>Glomeromycetes</taxon>
        <taxon>Diversisporales</taxon>
        <taxon>Gigasporaceae</taxon>
        <taxon>Racocetra</taxon>
    </lineage>
</organism>
<accession>A0ACA9NYH4</accession>
<evidence type="ECO:0000313" key="2">
    <source>
        <dbReference type="Proteomes" id="UP000789920"/>
    </source>
</evidence>
<gene>
    <name evidence="1" type="ORF">RPERSI_LOCUS8879</name>
</gene>
<dbReference type="EMBL" id="CAJVQC010016337">
    <property type="protein sequence ID" value="CAG8675643.1"/>
    <property type="molecule type" value="Genomic_DNA"/>
</dbReference>
<keyword evidence="2" id="KW-1185">Reference proteome</keyword>
<name>A0ACA9NYH4_9GLOM</name>
<protein>
    <submittedName>
        <fullName evidence="1">7834_t:CDS:1</fullName>
    </submittedName>
</protein>
<dbReference type="Proteomes" id="UP000789920">
    <property type="component" value="Unassembled WGS sequence"/>
</dbReference>
<evidence type="ECO:0000313" key="1">
    <source>
        <dbReference type="EMBL" id="CAG8675643.1"/>
    </source>
</evidence>
<feature type="non-terminal residue" evidence="1">
    <location>
        <position position="186"/>
    </location>
</feature>